<reference evidence="1 2" key="1">
    <citation type="submission" date="2018-07" db="EMBL/GenBank/DDBJ databases">
        <title>Genome sequences of Haloplanus salinus JCM 18368T.</title>
        <authorList>
            <person name="Kim Y.B."/>
            <person name="Roh S.W."/>
        </authorList>
    </citation>
    <scope>NUCLEOTIDE SEQUENCE [LARGE SCALE GENOMIC DNA]</scope>
    <source>
        <strain evidence="1 2">JCM 18368</strain>
    </source>
</reference>
<proteinExistence type="predicted"/>
<evidence type="ECO:0000313" key="1">
    <source>
        <dbReference type="EMBL" id="RCU48281.1"/>
    </source>
</evidence>
<dbReference type="EMBL" id="QPHM01000001">
    <property type="protein sequence ID" value="RCU48281.1"/>
    <property type="molecule type" value="Genomic_DNA"/>
</dbReference>
<dbReference type="InterPro" id="IPR058877">
    <property type="entry name" value="JAB/MPN_dom-containing"/>
</dbReference>
<comment type="caution">
    <text evidence="1">The sequence shown here is derived from an EMBL/GenBank/DDBJ whole genome shotgun (WGS) entry which is preliminary data.</text>
</comment>
<dbReference type="Proteomes" id="UP000252189">
    <property type="component" value="Unassembled WGS sequence"/>
</dbReference>
<dbReference type="RefSeq" id="WP_114449915.1">
    <property type="nucleotide sequence ID" value="NZ_QPHM01000001.1"/>
</dbReference>
<protein>
    <submittedName>
        <fullName evidence="1">Uncharacterized protein</fullName>
    </submittedName>
</protein>
<keyword evidence="2" id="KW-1185">Reference proteome</keyword>
<dbReference type="AlphaFoldDB" id="A0A368NFS3"/>
<gene>
    <name evidence="1" type="ORF">DU504_13795</name>
</gene>
<organism evidence="1 2">
    <name type="scientific">Haloplanus salinus</name>
    <dbReference type="NCBI Taxonomy" id="1126245"/>
    <lineage>
        <taxon>Archaea</taxon>
        <taxon>Methanobacteriati</taxon>
        <taxon>Methanobacteriota</taxon>
        <taxon>Stenosarchaea group</taxon>
        <taxon>Halobacteria</taxon>
        <taxon>Halobacteriales</taxon>
        <taxon>Haloferacaceae</taxon>
        <taxon>Haloplanus</taxon>
    </lineage>
</organism>
<accession>A0A368NFS3</accession>
<name>A0A368NFS3_9EURY</name>
<sequence length="152" mass="16391">MARESETDDGVAAVERPIHATRGLVEMLLERASEAEPSSVNIVLDTTPAADFEANLDVDPSTPVLSHVYFPMAGRAVNDVFGIDLGTPAGRGRARFLSHPQGPAELTRRDDLAGVVLLAVPPWEDCLAFDRRGRRLPLTVVDAEPPVESLPE</sequence>
<evidence type="ECO:0000313" key="2">
    <source>
        <dbReference type="Proteomes" id="UP000252189"/>
    </source>
</evidence>
<dbReference type="OrthoDB" id="210127at2157"/>
<dbReference type="Pfam" id="PF26422">
    <property type="entry name" value="Halo_JAB_MPN"/>
    <property type="match status" value="1"/>
</dbReference>